<feature type="transmembrane region" description="Helical" evidence="9">
    <location>
        <begin position="21"/>
        <end position="51"/>
    </location>
</feature>
<evidence type="ECO:0000256" key="2">
    <source>
        <dbReference type="ARBA" id="ARBA00006338"/>
    </source>
</evidence>
<evidence type="ECO:0000256" key="5">
    <source>
        <dbReference type="ARBA" id="ARBA00022968"/>
    </source>
</evidence>
<evidence type="ECO:0000256" key="7">
    <source>
        <dbReference type="ARBA" id="ARBA00023136"/>
    </source>
</evidence>
<keyword evidence="5" id="KW-0735">Signal-anchor</keyword>
<evidence type="ECO:0000256" key="9">
    <source>
        <dbReference type="SAM" id="Phobius"/>
    </source>
</evidence>
<reference evidence="12" key="1">
    <citation type="submission" date="2025-08" db="UniProtKB">
        <authorList>
            <consortium name="RefSeq"/>
        </authorList>
    </citation>
    <scope>IDENTIFICATION</scope>
</reference>
<dbReference type="RefSeq" id="XP_005107722.1">
    <property type="nucleotide sequence ID" value="XM_005107665.3"/>
</dbReference>
<dbReference type="PROSITE" id="PS50222">
    <property type="entry name" value="EF_HAND_2"/>
    <property type="match status" value="1"/>
</dbReference>
<dbReference type="Pfam" id="PF12260">
    <property type="entry name" value="PIP49_C"/>
    <property type="match status" value="1"/>
</dbReference>
<feature type="domain" description="EF-hand" evidence="10">
    <location>
        <begin position="150"/>
        <end position="185"/>
    </location>
</feature>
<evidence type="ECO:0000256" key="8">
    <source>
        <dbReference type="ARBA" id="ARBA00023157"/>
    </source>
</evidence>
<dbReference type="Pfam" id="PF14875">
    <property type="entry name" value="PIP49_N"/>
    <property type="match status" value="1"/>
</dbReference>
<gene>
    <name evidence="12" type="primary">LOC101854528</name>
</gene>
<dbReference type="InterPro" id="IPR029244">
    <property type="entry name" value="FAM69_N"/>
</dbReference>
<organism evidence="11 12">
    <name type="scientific">Aplysia californica</name>
    <name type="common">California sea hare</name>
    <dbReference type="NCBI Taxonomy" id="6500"/>
    <lineage>
        <taxon>Eukaryota</taxon>
        <taxon>Metazoa</taxon>
        <taxon>Spiralia</taxon>
        <taxon>Lophotrochozoa</taxon>
        <taxon>Mollusca</taxon>
        <taxon>Gastropoda</taxon>
        <taxon>Heterobranchia</taxon>
        <taxon>Euthyneura</taxon>
        <taxon>Tectipleura</taxon>
        <taxon>Aplysiida</taxon>
        <taxon>Aplysioidea</taxon>
        <taxon>Aplysiidae</taxon>
        <taxon>Aplysia</taxon>
    </lineage>
</organism>
<dbReference type="Proteomes" id="UP000694888">
    <property type="component" value="Unplaced"/>
</dbReference>
<name>A0ABM0K375_APLCA</name>
<dbReference type="PANTHER" id="PTHR21093">
    <property type="entry name" value="DIVERGENT PROTEIN KINASE DOMAIN 1C-RELATED"/>
    <property type="match status" value="1"/>
</dbReference>
<evidence type="ECO:0000256" key="4">
    <source>
        <dbReference type="ARBA" id="ARBA00022824"/>
    </source>
</evidence>
<dbReference type="InterPro" id="IPR002048">
    <property type="entry name" value="EF_hand_dom"/>
</dbReference>
<keyword evidence="4" id="KW-0256">Endoplasmic reticulum</keyword>
<evidence type="ECO:0000313" key="12">
    <source>
        <dbReference type="RefSeq" id="XP_005107722.1"/>
    </source>
</evidence>
<dbReference type="InterPro" id="IPR022049">
    <property type="entry name" value="FAM69_kinase_dom"/>
</dbReference>
<sequence>MKLRLRLKWKYALRQFLARCLAYFLLGATLCQRYIYAVLCVCGVSLLLLWASYESTSCRTLNLPDSLCAEYARKDVAGTLCEDVCQTITIDTDGCVDTSQRLLILQKGMNRLVMTDTLGHPHALLEEGYSVQQFLERLRAFVRHELGEGDHSVLIKRLFKEFDRSGDGMLQLGEAQSLWRLLRQPYFLSFFIFQDSPSVPYLNGTCGQLTVWHEPYNRARHVLYRRASPWPLSMFSDTAYRWTLPSWMRRAKVVMSLLELVEEMYEKEGVRYHLCHMDGLTLHMHPKDFEVLISHNAMLLSARQVQNRLSNMTCRRHSDCYLTEQCQTSCDYQTGRCTDSLVRPTLSFVCEIMEEYLLFDTPKQIKANLTRLIRRCVLLGRRSASIVTHSVLLIDLKNVIWNFIQYAVVK</sequence>
<dbReference type="GeneID" id="101854528"/>
<keyword evidence="7 9" id="KW-0472">Membrane</keyword>
<evidence type="ECO:0000256" key="6">
    <source>
        <dbReference type="ARBA" id="ARBA00022989"/>
    </source>
</evidence>
<dbReference type="PANTHER" id="PTHR21093:SF6">
    <property type="entry name" value="EF-HAND DOMAIN-CONTAINING PROTEIN"/>
    <property type="match status" value="1"/>
</dbReference>
<keyword evidence="11" id="KW-1185">Reference proteome</keyword>
<keyword evidence="8" id="KW-1015">Disulfide bond</keyword>
<evidence type="ECO:0000256" key="1">
    <source>
        <dbReference type="ARBA" id="ARBA00004648"/>
    </source>
</evidence>
<accession>A0ABM0K375</accession>
<evidence type="ECO:0000259" key="10">
    <source>
        <dbReference type="PROSITE" id="PS50222"/>
    </source>
</evidence>
<protein>
    <submittedName>
        <fullName evidence="12">Divergent protein kinase domain 1A-like</fullName>
    </submittedName>
</protein>
<comment type="similarity">
    <text evidence="2">Belongs to the DIPK family.</text>
</comment>
<evidence type="ECO:0000256" key="3">
    <source>
        <dbReference type="ARBA" id="ARBA00022692"/>
    </source>
</evidence>
<keyword evidence="3 9" id="KW-0812">Transmembrane</keyword>
<evidence type="ECO:0000313" key="11">
    <source>
        <dbReference type="Proteomes" id="UP000694888"/>
    </source>
</evidence>
<proteinExistence type="inferred from homology"/>
<keyword evidence="6 9" id="KW-1133">Transmembrane helix</keyword>
<comment type="subcellular location">
    <subcellularLocation>
        <location evidence="1">Endoplasmic reticulum membrane</location>
        <topology evidence="1">Single-pass type II membrane protein</topology>
    </subcellularLocation>
</comment>